<dbReference type="Gene3D" id="2.60.40.10">
    <property type="entry name" value="Immunoglobulins"/>
    <property type="match status" value="1"/>
</dbReference>
<accession>A0ABV9JGV0</accession>
<feature type="signal peptide" evidence="1">
    <location>
        <begin position="1"/>
        <end position="25"/>
    </location>
</feature>
<evidence type="ECO:0000256" key="1">
    <source>
        <dbReference type="SAM" id="SignalP"/>
    </source>
</evidence>
<dbReference type="EMBL" id="JBHSGB010000001">
    <property type="protein sequence ID" value="MFC4653756.1"/>
    <property type="molecule type" value="Genomic_DNA"/>
</dbReference>
<keyword evidence="3" id="KW-1185">Reference proteome</keyword>
<gene>
    <name evidence="2" type="ORF">ACFO3I_01830</name>
</gene>
<dbReference type="InterPro" id="IPR013783">
    <property type="entry name" value="Ig-like_fold"/>
</dbReference>
<dbReference type="NCBIfam" id="TIGR03501">
    <property type="entry name" value="GlyGly_CTERM"/>
    <property type="match status" value="1"/>
</dbReference>
<evidence type="ECO:0000313" key="2">
    <source>
        <dbReference type="EMBL" id="MFC4653756.1"/>
    </source>
</evidence>
<evidence type="ECO:0000313" key="3">
    <source>
        <dbReference type="Proteomes" id="UP001595962"/>
    </source>
</evidence>
<keyword evidence="1" id="KW-0732">Signal</keyword>
<feature type="chain" id="PRO_5047381917" evidence="1">
    <location>
        <begin position="26"/>
        <end position="882"/>
    </location>
</feature>
<dbReference type="RefSeq" id="WP_377331275.1">
    <property type="nucleotide sequence ID" value="NZ_JBHSGB010000001.1"/>
</dbReference>
<dbReference type="Proteomes" id="UP001595962">
    <property type="component" value="Unassembled WGS sequence"/>
</dbReference>
<dbReference type="Pfam" id="PF05345">
    <property type="entry name" value="He_PIG"/>
    <property type="match status" value="1"/>
</dbReference>
<dbReference type="InterPro" id="IPR020008">
    <property type="entry name" value="GlyGly_CTERM"/>
</dbReference>
<protein>
    <submittedName>
        <fullName evidence="2">Ig domain-containing protein</fullName>
    </submittedName>
</protein>
<name>A0ABV9JGV0_9GAMM</name>
<proteinExistence type="predicted"/>
<organism evidence="2 3">
    <name type="scientific">Rheinheimera marina</name>
    <dbReference type="NCBI Taxonomy" id="1774958"/>
    <lineage>
        <taxon>Bacteria</taxon>
        <taxon>Pseudomonadati</taxon>
        <taxon>Pseudomonadota</taxon>
        <taxon>Gammaproteobacteria</taxon>
        <taxon>Chromatiales</taxon>
        <taxon>Chromatiaceae</taxon>
        <taxon>Rheinheimera</taxon>
    </lineage>
</organism>
<sequence>MKEKPIWFFMFWVLLLLAGFTPSQADEQTTLSPFHPEQISTYSLSPDQNLWFLSGKKIMQTQYVDGEWRPKAVFGVTPYVSRLAASSNYVWTIDEQKIMAYQRSEHDLQLFSETARPSHYFTWIDFTAALDSEGITLAQGETLYTAELVAGEIQLQQLENTGCFRVTALTRTKDWLLFSCAESQTYIYQNTGTGYQLKQKLDGGLLFFHQQANSISVYKQQERQIQTYALADLSLLNTIDGVMTRYQNSNTALVLAEKAVANSETGYLAFLRLNASGEVIDERRIGDNFFYDPSSLPNLQSFLYDAGDKIFRNFEYWQKDPNDGRYYYKGDDWQYKLGLSLSDYQSFPEANGFATGFNGKQIWSAEQGQMPKLQGYVHLATPTYQYVLINQVAQHQQNWWVAGLDQNTQRLYLKLWTPDQTFEQIEIPTTQGEGSIEPLFYNDTNDSLLVARIKGIIVSCQSASALRTPSQCQSFEMPSQRQTPVFTRQGVLLFHAQSGDNVDAEMYELTASGLQPRWKTKVSYDFMSQTKVYIKDSGVLLGVNNHLILEGPAQGTFSPSFNSELTSNCYLRTEQDVLCTTPLTLFRYSSDYKQVIRFNFANESSPFYRSHHFHSDLTGQVLLMTMGDTQLTTDAMITRHQLAFPLLQFTGRELPVSVLQGESLVVDATQILTPLSGLSVTAWGWSEEFWVPRQRLWQELGNNRWQLNTQNEVARYNATVGIGFGVTEGDWQASAGTSLRVLNLNDAPSLRMENYINDLTVGSSWLLVFDEAIEDIDGDSLTYTTQNLPEGFVQQAKGVLATPKAAGQYQFTVTATDPSGASVTATFSGTVRDRPVVNLPNPPAESSSGSGGSVGWGSLLALLLLALRREFGQSRCPAPAQT</sequence>
<reference evidence="3" key="1">
    <citation type="journal article" date="2019" name="Int. J. Syst. Evol. Microbiol.">
        <title>The Global Catalogue of Microorganisms (GCM) 10K type strain sequencing project: providing services to taxonomists for standard genome sequencing and annotation.</title>
        <authorList>
            <consortium name="The Broad Institute Genomics Platform"/>
            <consortium name="The Broad Institute Genome Sequencing Center for Infectious Disease"/>
            <person name="Wu L."/>
            <person name="Ma J."/>
        </authorList>
    </citation>
    <scope>NUCLEOTIDE SEQUENCE [LARGE SCALE GENOMIC DNA]</scope>
    <source>
        <strain evidence="3">DT28</strain>
    </source>
</reference>
<comment type="caution">
    <text evidence="2">The sequence shown here is derived from an EMBL/GenBank/DDBJ whole genome shotgun (WGS) entry which is preliminary data.</text>
</comment>